<dbReference type="PROSITE" id="PS00879">
    <property type="entry name" value="ODR_DC_2_2"/>
    <property type="match status" value="1"/>
</dbReference>
<dbReference type="RefSeq" id="WP_200341283.1">
    <property type="nucleotide sequence ID" value="NZ_NRRL01000034.1"/>
</dbReference>
<evidence type="ECO:0000256" key="2">
    <source>
        <dbReference type="ARBA" id="ARBA00022898"/>
    </source>
</evidence>
<comment type="cofactor">
    <cofactor evidence="1">
        <name>pyridoxal 5'-phosphate</name>
        <dbReference type="ChEBI" id="CHEBI:597326"/>
    </cofactor>
</comment>
<evidence type="ECO:0000259" key="4">
    <source>
        <dbReference type="Pfam" id="PF00278"/>
    </source>
</evidence>
<dbReference type="PANTHER" id="PTHR43727:SF2">
    <property type="entry name" value="GROUP IV DECARBOXYLASE"/>
    <property type="match status" value="1"/>
</dbReference>
<organism evidence="6 7">
    <name type="scientific">Rhodovibrio sodomensis</name>
    <dbReference type="NCBI Taxonomy" id="1088"/>
    <lineage>
        <taxon>Bacteria</taxon>
        <taxon>Pseudomonadati</taxon>
        <taxon>Pseudomonadota</taxon>
        <taxon>Alphaproteobacteria</taxon>
        <taxon>Rhodospirillales</taxon>
        <taxon>Rhodovibrionaceae</taxon>
        <taxon>Rhodovibrio</taxon>
    </lineage>
</organism>
<evidence type="ECO:0000259" key="5">
    <source>
        <dbReference type="Pfam" id="PF02784"/>
    </source>
</evidence>
<evidence type="ECO:0000313" key="6">
    <source>
        <dbReference type="EMBL" id="MBK1668959.1"/>
    </source>
</evidence>
<sequence>MHPALDHHAWTESGLILGGRPAERLATEAGGTPLFVYDRELLARRVRELRAALPEALGLNYAIKANPMPALTGFLSDQVDGFDIASAGEMRVALDAGMPREEVSFAGPGKTDAELRRAIAAGIIIEIESAGELERAADIGAELAVQPNLAVRVNPDFSVKGSGMQMGGGPQQFGVDAEAVPAVLDRLSARGAQFHGFHVFPGSQNLRAEVLAEACERIGALVEELGRNAPAPPPRINLGGGFGVPYFPNDQRLDVPALTPALERVCARLRAAFPGVTLRIELGRYIAAEAGVYLTRVVDRKVSRGKTYLVTDGGLHHQLAASGNFGQRIRRNFPLAAASPARGPEERVSVVGCLCTPLDLLGDDVMLPGLGPGDLVAIFQAGAYGLTASPTAFLGHTPPAELLV</sequence>
<evidence type="ECO:0000313" key="7">
    <source>
        <dbReference type="Proteomes" id="UP001296873"/>
    </source>
</evidence>
<keyword evidence="7" id="KW-1185">Reference proteome</keyword>
<protein>
    <submittedName>
        <fullName evidence="6">Pyridoxal-dependent decarboxylase, exosortase A system-associated</fullName>
    </submittedName>
</protein>
<dbReference type="SUPFAM" id="SSF51419">
    <property type="entry name" value="PLP-binding barrel"/>
    <property type="match status" value="1"/>
</dbReference>
<dbReference type="Pfam" id="PF02784">
    <property type="entry name" value="Orn_Arg_deC_N"/>
    <property type="match status" value="1"/>
</dbReference>
<proteinExistence type="inferred from homology"/>
<name>A0ABS1DGI1_9PROT</name>
<dbReference type="Proteomes" id="UP001296873">
    <property type="component" value="Unassembled WGS sequence"/>
</dbReference>
<dbReference type="InterPro" id="IPR022644">
    <property type="entry name" value="De-COase2_N"/>
</dbReference>
<dbReference type="InterPro" id="IPR009006">
    <property type="entry name" value="Ala_racemase/Decarboxylase_C"/>
</dbReference>
<evidence type="ECO:0000256" key="1">
    <source>
        <dbReference type="ARBA" id="ARBA00001933"/>
    </source>
</evidence>
<dbReference type="Pfam" id="PF00278">
    <property type="entry name" value="Orn_DAP_Arg_deC"/>
    <property type="match status" value="1"/>
</dbReference>
<dbReference type="PANTHER" id="PTHR43727">
    <property type="entry name" value="DIAMINOPIMELATE DECARBOXYLASE"/>
    <property type="match status" value="1"/>
</dbReference>
<dbReference type="EMBL" id="NRRL01000034">
    <property type="protein sequence ID" value="MBK1668959.1"/>
    <property type="molecule type" value="Genomic_DNA"/>
</dbReference>
<dbReference type="InterPro" id="IPR022643">
    <property type="entry name" value="De-COase2_C"/>
</dbReference>
<keyword evidence="2" id="KW-0663">Pyridoxal phosphate</keyword>
<dbReference type="NCBIfam" id="TIGR03099">
    <property type="entry name" value="dCO2ase_PEP1"/>
    <property type="match status" value="1"/>
</dbReference>
<comment type="similarity">
    <text evidence="3">Belongs to the Orn/Lys/Arg decarboxylase class-II family.</text>
</comment>
<accession>A0ABS1DGI1</accession>
<dbReference type="InterPro" id="IPR000183">
    <property type="entry name" value="Orn/DAP/Arg_de-COase"/>
</dbReference>
<dbReference type="Gene3D" id="2.40.37.10">
    <property type="entry name" value="Lyase, Ornithine Decarboxylase, Chain A, domain 1"/>
    <property type="match status" value="1"/>
</dbReference>
<feature type="domain" description="Orn/DAP/Arg decarboxylase 2 C-terminal" evidence="4">
    <location>
        <begin position="35"/>
        <end position="382"/>
    </location>
</feature>
<evidence type="ECO:0000256" key="3">
    <source>
        <dbReference type="RuleBase" id="RU003737"/>
    </source>
</evidence>
<dbReference type="InterPro" id="IPR022657">
    <property type="entry name" value="De-COase2_CS"/>
</dbReference>
<dbReference type="InterPro" id="IPR017530">
    <property type="entry name" value="DCO2ase_PEP1"/>
</dbReference>
<comment type="caution">
    <text evidence="6">The sequence shown here is derived from an EMBL/GenBank/DDBJ whole genome shotgun (WGS) entry which is preliminary data.</text>
</comment>
<dbReference type="Gene3D" id="3.20.20.10">
    <property type="entry name" value="Alanine racemase"/>
    <property type="match status" value="1"/>
</dbReference>
<dbReference type="InterPro" id="IPR029066">
    <property type="entry name" value="PLP-binding_barrel"/>
</dbReference>
<feature type="domain" description="Orn/DAP/Arg decarboxylase 2 N-terminal" evidence="5">
    <location>
        <begin position="42"/>
        <end position="288"/>
    </location>
</feature>
<dbReference type="PRINTS" id="PR01179">
    <property type="entry name" value="ODADCRBXLASE"/>
</dbReference>
<dbReference type="SUPFAM" id="SSF50621">
    <property type="entry name" value="Alanine racemase C-terminal domain-like"/>
    <property type="match status" value="1"/>
</dbReference>
<gene>
    <name evidence="6" type="ORF">CKO28_13050</name>
</gene>
<reference evidence="6 7" key="1">
    <citation type="journal article" date="2020" name="Microorganisms">
        <title>Osmotic Adaptation and Compatible Solute Biosynthesis of Phototrophic Bacteria as Revealed from Genome Analyses.</title>
        <authorList>
            <person name="Imhoff J.F."/>
            <person name="Rahn T."/>
            <person name="Kunzel S."/>
            <person name="Keller A."/>
            <person name="Neulinger S.C."/>
        </authorList>
    </citation>
    <scope>NUCLEOTIDE SEQUENCE [LARGE SCALE GENOMIC DNA]</scope>
    <source>
        <strain evidence="6 7">DSM 9895</strain>
    </source>
</reference>
<dbReference type="CDD" id="cd06839">
    <property type="entry name" value="PLPDE_III_Btrk_like"/>
    <property type="match status" value="1"/>
</dbReference>